<evidence type="ECO:0000313" key="2">
    <source>
        <dbReference type="Proteomes" id="UP000222542"/>
    </source>
</evidence>
<dbReference type="InterPro" id="IPR043377">
    <property type="entry name" value="GSTT1/2/3"/>
</dbReference>
<dbReference type="SUPFAM" id="SSF47616">
    <property type="entry name" value="GST C-terminal domain-like"/>
    <property type="match status" value="1"/>
</dbReference>
<dbReference type="Proteomes" id="UP000222542">
    <property type="component" value="Unassembled WGS sequence"/>
</dbReference>
<reference evidence="1 2" key="1">
    <citation type="journal article" date="2014" name="Nat. Genet.">
        <title>Genome sequence of the hot pepper provides insights into the evolution of pungency in Capsicum species.</title>
        <authorList>
            <person name="Kim S."/>
            <person name="Park M."/>
            <person name="Yeom S.I."/>
            <person name="Kim Y.M."/>
            <person name="Lee J.M."/>
            <person name="Lee H.A."/>
            <person name="Seo E."/>
            <person name="Choi J."/>
            <person name="Cheong K."/>
            <person name="Kim K.T."/>
            <person name="Jung K."/>
            <person name="Lee G.W."/>
            <person name="Oh S.K."/>
            <person name="Bae C."/>
            <person name="Kim S.B."/>
            <person name="Lee H.Y."/>
            <person name="Kim S.Y."/>
            <person name="Kim M.S."/>
            <person name="Kang B.C."/>
            <person name="Jo Y.D."/>
            <person name="Yang H.B."/>
            <person name="Jeong H.J."/>
            <person name="Kang W.H."/>
            <person name="Kwon J.K."/>
            <person name="Shin C."/>
            <person name="Lim J.Y."/>
            <person name="Park J.H."/>
            <person name="Huh J.H."/>
            <person name="Kim J.S."/>
            <person name="Kim B.D."/>
            <person name="Cohen O."/>
            <person name="Paran I."/>
            <person name="Suh M.C."/>
            <person name="Lee S.B."/>
            <person name="Kim Y.K."/>
            <person name="Shin Y."/>
            <person name="Noh S.J."/>
            <person name="Park J."/>
            <person name="Seo Y.S."/>
            <person name="Kwon S.Y."/>
            <person name="Kim H.A."/>
            <person name="Park J.M."/>
            <person name="Kim H.J."/>
            <person name="Choi S.B."/>
            <person name="Bosland P.W."/>
            <person name="Reeves G."/>
            <person name="Jo S.H."/>
            <person name="Lee B.W."/>
            <person name="Cho H.T."/>
            <person name="Choi H.S."/>
            <person name="Lee M.S."/>
            <person name="Yu Y."/>
            <person name="Do Choi Y."/>
            <person name="Park B.S."/>
            <person name="van Deynze A."/>
            <person name="Ashrafi H."/>
            <person name="Hill T."/>
            <person name="Kim W.T."/>
            <person name="Pai H.S."/>
            <person name="Ahn H.K."/>
            <person name="Yeam I."/>
            <person name="Giovannoni J.J."/>
            <person name="Rose J.K."/>
            <person name="Sorensen I."/>
            <person name="Lee S.J."/>
            <person name="Kim R.W."/>
            <person name="Choi I.Y."/>
            <person name="Choi B.S."/>
            <person name="Lim J.S."/>
            <person name="Lee Y.H."/>
            <person name="Choi D."/>
        </authorList>
    </citation>
    <scope>NUCLEOTIDE SEQUENCE [LARGE SCALE GENOMIC DNA]</scope>
    <source>
        <strain evidence="2">cv. CM334</strain>
    </source>
</reference>
<dbReference type="Gene3D" id="1.20.1050.10">
    <property type="match status" value="1"/>
</dbReference>
<organism evidence="1 2">
    <name type="scientific">Capsicum annuum</name>
    <name type="common">Capsicum pepper</name>
    <dbReference type="NCBI Taxonomy" id="4072"/>
    <lineage>
        <taxon>Eukaryota</taxon>
        <taxon>Viridiplantae</taxon>
        <taxon>Streptophyta</taxon>
        <taxon>Embryophyta</taxon>
        <taxon>Tracheophyta</taxon>
        <taxon>Spermatophyta</taxon>
        <taxon>Magnoliopsida</taxon>
        <taxon>eudicotyledons</taxon>
        <taxon>Gunneridae</taxon>
        <taxon>Pentapetalae</taxon>
        <taxon>asterids</taxon>
        <taxon>lamiids</taxon>
        <taxon>Solanales</taxon>
        <taxon>Solanaceae</taxon>
        <taxon>Solanoideae</taxon>
        <taxon>Capsiceae</taxon>
        <taxon>Capsicum</taxon>
    </lineage>
</organism>
<evidence type="ECO:0000313" key="1">
    <source>
        <dbReference type="EMBL" id="PHT86114.1"/>
    </source>
</evidence>
<dbReference type="STRING" id="4072.A0A2G2ZVV7"/>
<dbReference type="Gramene" id="PHT86114">
    <property type="protein sequence ID" value="PHT86114"/>
    <property type="gene ID" value="T459_08220"/>
</dbReference>
<dbReference type="AlphaFoldDB" id="A0A2G2ZVV7"/>
<comment type="caution">
    <text evidence="1">The sequence shown here is derived from an EMBL/GenBank/DDBJ whole genome shotgun (WGS) entry which is preliminary data.</text>
</comment>
<dbReference type="PANTHER" id="PTHR44750:SF7">
    <property type="entry name" value="GLUTATHIONE S-TRANSFERASE T1-LIKE ISOFORM X1"/>
    <property type="match status" value="1"/>
</dbReference>
<gene>
    <name evidence="1" type="ORF">T459_08220</name>
</gene>
<name>A0A2G2ZVV7_CAPAN</name>
<proteinExistence type="predicted"/>
<keyword evidence="2" id="KW-1185">Reference proteome</keyword>
<reference evidence="1 2" key="2">
    <citation type="journal article" date="2017" name="Genome Biol.">
        <title>New reference genome sequences of hot pepper reveal the massive evolution of plant disease-resistance genes by retroduplication.</title>
        <authorList>
            <person name="Kim S."/>
            <person name="Park J."/>
            <person name="Yeom S.I."/>
            <person name="Kim Y.M."/>
            <person name="Seo E."/>
            <person name="Kim K.T."/>
            <person name="Kim M.S."/>
            <person name="Lee J.M."/>
            <person name="Cheong K."/>
            <person name="Shin H.S."/>
            <person name="Kim S.B."/>
            <person name="Han K."/>
            <person name="Lee J."/>
            <person name="Park M."/>
            <person name="Lee H.A."/>
            <person name="Lee H.Y."/>
            <person name="Lee Y."/>
            <person name="Oh S."/>
            <person name="Lee J.H."/>
            <person name="Choi E."/>
            <person name="Choi E."/>
            <person name="Lee S.E."/>
            <person name="Jeon J."/>
            <person name="Kim H."/>
            <person name="Choi G."/>
            <person name="Song H."/>
            <person name="Lee J."/>
            <person name="Lee S.C."/>
            <person name="Kwon J.K."/>
            <person name="Lee H.Y."/>
            <person name="Koo N."/>
            <person name="Hong Y."/>
            <person name="Kim R.W."/>
            <person name="Kang W.H."/>
            <person name="Huh J.H."/>
            <person name="Kang B.C."/>
            <person name="Yang T.J."/>
            <person name="Lee Y.H."/>
            <person name="Bennetzen J.L."/>
            <person name="Choi D."/>
        </authorList>
    </citation>
    <scope>NUCLEOTIDE SEQUENCE [LARGE SCALE GENOMIC DNA]</scope>
    <source>
        <strain evidence="2">cv. CM334</strain>
    </source>
</reference>
<sequence length="137" mass="15578">MLTFSRPRSLLGLQKLRIEFIGLENMGSRMVDSLIKVGYEVALHDIHSILKYMACAFPRIADHWYPTDLYKRAKVDFVLDWHHSILRRGAVLMCSATYVFSIVLTPPFGLTLNPQAAAEAEKVLLTSIESVWLKEKG</sequence>
<protein>
    <submittedName>
        <fullName evidence="1">Uncharacterized protein</fullName>
    </submittedName>
</protein>
<accession>A0A2G2ZVV7</accession>
<dbReference type="InterPro" id="IPR036282">
    <property type="entry name" value="Glutathione-S-Trfase_C_sf"/>
</dbReference>
<dbReference type="Gene3D" id="3.40.50.720">
    <property type="entry name" value="NAD(P)-binding Rossmann-like Domain"/>
    <property type="match status" value="1"/>
</dbReference>
<dbReference type="PANTHER" id="PTHR44750">
    <property type="entry name" value="GLUTATHIONE S-TRANSFERASE T1-RELATED"/>
    <property type="match status" value="1"/>
</dbReference>
<dbReference type="EMBL" id="AYRZ02000003">
    <property type="protein sequence ID" value="PHT86114.1"/>
    <property type="molecule type" value="Genomic_DNA"/>
</dbReference>